<name>B8GBP2_CHLAD</name>
<feature type="transmembrane region" description="Helical" evidence="6">
    <location>
        <begin position="406"/>
        <end position="428"/>
    </location>
</feature>
<feature type="transmembrane region" description="Helical" evidence="6">
    <location>
        <begin position="380"/>
        <end position="400"/>
    </location>
</feature>
<dbReference type="OrthoDB" id="143246at2"/>
<dbReference type="PANTHER" id="PTHR30250">
    <property type="entry name" value="PST FAMILY PREDICTED COLANIC ACID TRANSPORTER"/>
    <property type="match status" value="1"/>
</dbReference>
<feature type="transmembrane region" description="Helical" evidence="6">
    <location>
        <begin position="272"/>
        <end position="296"/>
    </location>
</feature>
<reference evidence="7" key="1">
    <citation type="submission" date="2008-12" db="EMBL/GenBank/DDBJ databases">
        <title>Complete sequence of Chloroflexus aggregans DSM 9485.</title>
        <authorList>
            <consortium name="US DOE Joint Genome Institute"/>
            <person name="Lucas S."/>
            <person name="Copeland A."/>
            <person name="Lapidus A."/>
            <person name="Glavina del Rio T."/>
            <person name="Dalin E."/>
            <person name="Tice H."/>
            <person name="Pitluck S."/>
            <person name="Foster B."/>
            <person name="Larimer F."/>
            <person name="Land M."/>
            <person name="Hauser L."/>
            <person name="Kyrpides N."/>
            <person name="Mikhailova N."/>
            <person name="Bryant D."/>
            <person name="Richardson P."/>
        </authorList>
    </citation>
    <scope>NUCLEOTIDE SEQUENCE</scope>
    <source>
        <strain evidence="7">DSM 9485</strain>
    </source>
</reference>
<evidence type="ECO:0000256" key="6">
    <source>
        <dbReference type="SAM" id="Phobius"/>
    </source>
</evidence>
<feature type="transmembrane region" description="Helical" evidence="6">
    <location>
        <begin position="134"/>
        <end position="151"/>
    </location>
</feature>
<evidence type="ECO:0000256" key="5">
    <source>
        <dbReference type="ARBA" id="ARBA00023136"/>
    </source>
</evidence>
<proteinExistence type="predicted"/>
<feature type="transmembrane region" description="Helical" evidence="6">
    <location>
        <begin position="351"/>
        <end position="373"/>
    </location>
</feature>
<dbReference type="EMBL" id="CP001337">
    <property type="protein sequence ID" value="ACL24859.1"/>
    <property type="molecule type" value="Genomic_DNA"/>
</dbReference>
<evidence type="ECO:0000256" key="3">
    <source>
        <dbReference type="ARBA" id="ARBA00022692"/>
    </source>
</evidence>
<keyword evidence="4 6" id="KW-1133">Transmembrane helix</keyword>
<dbReference type="AlphaFoldDB" id="B8GBP2"/>
<feature type="transmembrane region" description="Helical" evidence="6">
    <location>
        <begin position="96"/>
        <end position="119"/>
    </location>
</feature>
<dbReference type="GO" id="GO:0005886">
    <property type="term" value="C:plasma membrane"/>
    <property type="evidence" value="ECO:0007669"/>
    <property type="project" value="UniProtKB-SubCell"/>
</dbReference>
<dbReference type="Proteomes" id="UP000002508">
    <property type="component" value="Chromosome"/>
</dbReference>
<feature type="transmembrane region" description="Helical" evidence="6">
    <location>
        <begin position="23"/>
        <end position="50"/>
    </location>
</feature>
<dbReference type="HOGENOM" id="CLU_050201_0_0_0"/>
<sequence length="463" mass="49378">MKHLLGFMRVTDLRDTSYKPSSLLYSSIHSFATSLLSVVIGMVSSIAIARGFGPAAKGSADLIMATGTLLAMVFGLSLQSGIVYVVARGRAIISGLLVRLALIALLQTALATVTLAGLMQTTLAPALMPLGSERWRVVAVALLVLCSLLAGHYRNVLIGLQEIPRVNIIDLYGKILTFSVIFALICASWLQDQQLTAEALVWAQVSGAMAVVFLLLWALRPWLTGSLQQESGLSEVITYSVPSYLANMVQFLNYRFDIFVVGYFVGVKGVGLYSLAVGIAQLLWLVSSAASQVLYPNVASSEDRVSVSQRTARMSRLSLWLSIFLSGGLASGGDMLLPLIFGTAFRESVPALMWLLPGVTIFSITNVIGSYFAGIGKPHLNFLASLIGLVVTIALDVVLIPSLGIVGAAIASSMSYLATTLAVVALFAREASISPMHALLVTRDDLSLIVATARRIRGEQHAS</sequence>
<keyword evidence="5 6" id="KW-0472">Membrane</keyword>
<gene>
    <name evidence="7" type="ordered locus">Cagg_1965</name>
</gene>
<accession>B8GBP2</accession>
<evidence type="ECO:0000313" key="7">
    <source>
        <dbReference type="EMBL" id="ACL24859.1"/>
    </source>
</evidence>
<feature type="transmembrane region" description="Helical" evidence="6">
    <location>
        <begin position="62"/>
        <end position="87"/>
    </location>
</feature>
<dbReference type="PANTHER" id="PTHR30250:SF11">
    <property type="entry name" value="O-ANTIGEN TRANSPORTER-RELATED"/>
    <property type="match status" value="1"/>
</dbReference>
<dbReference type="RefSeq" id="WP_015940718.1">
    <property type="nucleotide sequence ID" value="NC_011831.1"/>
</dbReference>
<evidence type="ECO:0000256" key="2">
    <source>
        <dbReference type="ARBA" id="ARBA00022475"/>
    </source>
</evidence>
<protein>
    <submittedName>
        <fullName evidence="7">Polysaccharide biosynthesis protein</fullName>
    </submittedName>
</protein>
<keyword evidence="3 6" id="KW-0812">Transmembrane</keyword>
<keyword evidence="8" id="KW-1185">Reference proteome</keyword>
<dbReference type="KEGG" id="cag:Cagg_1965"/>
<evidence type="ECO:0000313" key="8">
    <source>
        <dbReference type="Proteomes" id="UP000002508"/>
    </source>
</evidence>
<feature type="transmembrane region" description="Helical" evidence="6">
    <location>
        <begin position="171"/>
        <end position="190"/>
    </location>
</feature>
<keyword evidence="2" id="KW-1003">Cell membrane</keyword>
<dbReference type="InterPro" id="IPR050833">
    <property type="entry name" value="Poly_Biosynth_Transport"/>
</dbReference>
<evidence type="ECO:0000256" key="4">
    <source>
        <dbReference type="ARBA" id="ARBA00022989"/>
    </source>
</evidence>
<feature type="transmembrane region" description="Helical" evidence="6">
    <location>
        <begin position="317"/>
        <end position="345"/>
    </location>
</feature>
<evidence type="ECO:0000256" key="1">
    <source>
        <dbReference type="ARBA" id="ARBA00004651"/>
    </source>
</evidence>
<dbReference type="eggNOG" id="COG2244">
    <property type="taxonomic scope" value="Bacteria"/>
</dbReference>
<comment type="subcellular location">
    <subcellularLocation>
        <location evidence="1">Cell membrane</location>
        <topology evidence="1">Multi-pass membrane protein</topology>
    </subcellularLocation>
</comment>
<feature type="transmembrane region" description="Helical" evidence="6">
    <location>
        <begin position="202"/>
        <end position="223"/>
    </location>
</feature>
<dbReference type="STRING" id="326427.Cagg_1965"/>
<dbReference type="Pfam" id="PF13440">
    <property type="entry name" value="Polysacc_synt_3"/>
    <property type="match status" value="1"/>
</dbReference>
<organism evidence="7 8">
    <name type="scientific">Chloroflexus aggregans (strain MD-66 / DSM 9485)</name>
    <dbReference type="NCBI Taxonomy" id="326427"/>
    <lineage>
        <taxon>Bacteria</taxon>
        <taxon>Bacillati</taxon>
        <taxon>Chloroflexota</taxon>
        <taxon>Chloroflexia</taxon>
        <taxon>Chloroflexales</taxon>
        <taxon>Chloroflexineae</taxon>
        <taxon>Chloroflexaceae</taxon>
        <taxon>Chloroflexus</taxon>
    </lineage>
</organism>